<dbReference type="PANTHER" id="PTHR16057">
    <property type="entry name" value="WINS1, 2 PROTEIN"/>
    <property type="match status" value="1"/>
</dbReference>
<organism evidence="1 2">
    <name type="scientific">Centaurea solstitialis</name>
    <name type="common">yellow star-thistle</name>
    <dbReference type="NCBI Taxonomy" id="347529"/>
    <lineage>
        <taxon>Eukaryota</taxon>
        <taxon>Viridiplantae</taxon>
        <taxon>Streptophyta</taxon>
        <taxon>Embryophyta</taxon>
        <taxon>Tracheophyta</taxon>
        <taxon>Spermatophyta</taxon>
        <taxon>Magnoliopsida</taxon>
        <taxon>eudicotyledons</taxon>
        <taxon>Gunneridae</taxon>
        <taxon>Pentapetalae</taxon>
        <taxon>asterids</taxon>
        <taxon>campanulids</taxon>
        <taxon>Asterales</taxon>
        <taxon>Asteraceae</taxon>
        <taxon>Carduoideae</taxon>
        <taxon>Cardueae</taxon>
        <taxon>Centaureinae</taxon>
        <taxon>Centaurea</taxon>
    </lineage>
</organism>
<accession>A0AA38WRW4</accession>
<proteinExistence type="predicted"/>
<gene>
    <name evidence="1" type="ORF">OSB04_000061</name>
</gene>
<dbReference type="EMBL" id="JARYMX010000001">
    <property type="protein sequence ID" value="KAJ9564095.1"/>
    <property type="molecule type" value="Genomic_DNA"/>
</dbReference>
<dbReference type="Proteomes" id="UP001172457">
    <property type="component" value="Chromosome 1"/>
</dbReference>
<name>A0AA38WRW4_9ASTR</name>
<reference evidence="1" key="1">
    <citation type="submission" date="2023-03" db="EMBL/GenBank/DDBJ databases">
        <title>Chromosome-scale reference genome and RAD-based genetic map of yellow starthistle (Centaurea solstitialis) reveal putative structural variation and QTLs associated with invader traits.</title>
        <authorList>
            <person name="Reatini B."/>
            <person name="Cang F.A."/>
            <person name="Jiang Q."/>
            <person name="Mckibben M.T.W."/>
            <person name="Barker M.S."/>
            <person name="Rieseberg L.H."/>
            <person name="Dlugosch K.M."/>
        </authorList>
    </citation>
    <scope>NUCLEOTIDE SEQUENCE</scope>
    <source>
        <strain evidence="1">CAN-66</strain>
        <tissue evidence="1">Leaf</tissue>
    </source>
</reference>
<sequence length="155" mass="17501">MDSIAATSHNRALVPVPYRLASAVLPPARQRYRPAAPMAADGLTKLPVHTGHIIKHSIYHLDIFDLHYYHQVLLDYLISKDIGTSCAEYLLKCLCIVCDKWNNSCVQQESTSEFSSDEIPLSPKPDRMNQETCKQQFHAARDCLLMLKKSVESLC</sequence>
<dbReference type="AlphaFoldDB" id="A0AA38WRW4"/>
<keyword evidence="2" id="KW-1185">Reference proteome</keyword>
<comment type="caution">
    <text evidence="1">The sequence shown here is derived from an EMBL/GenBank/DDBJ whole genome shotgun (WGS) entry which is preliminary data.</text>
</comment>
<dbReference type="PANTHER" id="PTHR16057:SF1">
    <property type="entry name" value="PROTEIN LINES HOMOLOG 1"/>
    <property type="match status" value="1"/>
</dbReference>
<evidence type="ECO:0000313" key="2">
    <source>
        <dbReference type="Proteomes" id="UP001172457"/>
    </source>
</evidence>
<evidence type="ECO:0000313" key="1">
    <source>
        <dbReference type="EMBL" id="KAJ9564095.1"/>
    </source>
</evidence>
<protein>
    <submittedName>
        <fullName evidence="1">Uncharacterized protein</fullName>
    </submittedName>
</protein>
<dbReference type="InterPro" id="IPR024875">
    <property type="entry name" value="Protein_Lines"/>
</dbReference>